<gene>
    <name evidence="1" type="ORF">C5167_037021</name>
</gene>
<accession>A0A4Y7I8P1</accession>
<evidence type="ECO:0000313" key="1">
    <source>
        <dbReference type="EMBL" id="RZC44072.1"/>
    </source>
</evidence>
<dbReference type="Gramene" id="RZC44072">
    <property type="protein sequence ID" value="RZC44072"/>
    <property type="gene ID" value="C5167_037021"/>
</dbReference>
<proteinExistence type="predicted"/>
<dbReference type="AlphaFoldDB" id="A0A4Y7I8P1"/>
<dbReference type="Gene3D" id="3.90.120.10">
    <property type="entry name" value="DNA Methylase, subunit A, domain 2"/>
    <property type="match status" value="1"/>
</dbReference>
<reference evidence="1 2" key="1">
    <citation type="journal article" date="2018" name="Science">
        <title>The opium poppy genome and morphinan production.</title>
        <authorList>
            <person name="Guo L."/>
            <person name="Winzer T."/>
            <person name="Yang X."/>
            <person name="Li Y."/>
            <person name="Ning Z."/>
            <person name="He Z."/>
            <person name="Teodor R."/>
            <person name="Lu Y."/>
            <person name="Bowser T.A."/>
            <person name="Graham I.A."/>
            <person name="Ye K."/>
        </authorList>
    </citation>
    <scope>NUCLEOTIDE SEQUENCE [LARGE SCALE GENOMIC DNA]</scope>
    <source>
        <strain evidence="2">cv. HN1</strain>
        <tissue evidence="1">Leaves</tissue>
    </source>
</reference>
<name>A0A4Y7I8P1_PAPSO</name>
<protein>
    <submittedName>
        <fullName evidence="1">Uncharacterized protein</fullName>
    </submittedName>
</protein>
<dbReference type="STRING" id="3469.A0A4Y7I8P1"/>
<sequence length="105" mass="12062">MIKWACHNTYTVQLDDFAGDTYTSVIANNITHFHPRTKIILDPGKLLVPEYAVTFVRETSKKPFGRLWCDDIVSTIVGRAEIHNQTFVDKFRYNTKEGIISSIKN</sequence>
<organism evidence="1 2">
    <name type="scientific">Papaver somniferum</name>
    <name type="common">Opium poppy</name>
    <dbReference type="NCBI Taxonomy" id="3469"/>
    <lineage>
        <taxon>Eukaryota</taxon>
        <taxon>Viridiplantae</taxon>
        <taxon>Streptophyta</taxon>
        <taxon>Embryophyta</taxon>
        <taxon>Tracheophyta</taxon>
        <taxon>Spermatophyta</taxon>
        <taxon>Magnoliopsida</taxon>
        <taxon>Ranunculales</taxon>
        <taxon>Papaveraceae</taxon>
        <taxon>Papaveroideae</taxon>
        <taxon>Papaver</taxon>
    </lineage>
</organism>
<evidence type="ECO:0000313" key="2">
    <source>
        <dbReference type="Proteomes" id="UP000316621"/>
    </source>
</evidence>
<keyword evidence="2" id="KW-1185">Reference proteome</keyword>
<dbReference type="Proteomes" id="UP000316621">
    <property type="component" value="Chromosome 1"/>
</dbReference>
<dbReference type="EMBL" id="CM010715">
    <property type="protein sequence ID" value="RZC44072.1"/>
    <property type="molecule type" value="Genomic_DNA"/>
</dbReference>